<sequence>MNDCVWIQADAQLPPYLTYTTMKVNQIVKDNLHVNRRVTEEITGPLFNAATNALLERKSDPVALLVNESFRDSLYIGNQARPKVFELDIQKPSNLYRTVSELNCRIIPAQKDTYQLEESMVLYKNKNWRILQVARDSQYFEICSVNEDEVTKILQLIKDRGINSLAVVLAHNYSCAEHELKVDEIAYAMTGK</sequence>
<dbReference type="GO" id="GO:0017168">
    <property type="term" value="F:5-oxoprolinase (ATP-hydrolyzing) activity"/>
    <property type="evidence" value="ECO:0007669"/>
    <property type="project" value="TreeGrafter"/>
</dbReference>
<proteinExistence type="predicted"/>
<accession>A0A1A9W3I9</accession>
<reference evidence="2" key="2">
    <citation type="submission" date="2020-05" db="UniProtKB">
        <authorList>
            <consortium name="EnsemblMetazoa"/>
        </authorList>
    </citation>
    <scope>IDENTIFICATION</scope>
    <source>
        <strain evidence="2">IAEA</strain>
    </source>
</reference>
<feature type="domain" description="Hydantoinase/oxoprolinase N-terminal" evidence="1">
    <location>
        <begin position="50"/>
        <end position="187"/>
    </location>
</feature>
<evidence type="ECO:0000313" key="3">
    <source>
        <dbReference type="Proteomes" id="UP000091820"/>
    </source>
</evidence>
<evidence type="ECO:0000313" key="2">
    <source>
        <dbReference type="EnsemblMetazoa" id="GBRI005112-PA"/>
    </source>
</evidence>
<keyword evidence="3" id="KW-1185">Reference proteome</keyword>
<name>A0A1A9W3I9_9MUSC</name>
<dbReference type="GO" id="GO:0005829">
    <property type="term" value="C:cytosol"/>
    <property type="evidence" value="ECO:0007669"/>
    <property type="project" value="TreeGrafter"/>
</dbReference>
<dbReference type="InterPro" id="IPR008040">
    <property type="entry name" value="Hydant_A_N"/>
</dbReference>
<dbReference type="STRING" id="37001.A0A1A9W3I9"/>
<evidence type="ECO:0000259" key="1">
    <source>
        <dbReference type="Pfam" id="PF05378"/>
    </source>
</evidence>
<dbReference type="PANTHER" id="PTHR11365:SF2">
    <property type="entry name" value="5-OXOPROLINASE"/>
    <property type="match status" value="1"/>
</dbReference>
<reference evidence="3" key="1">
    <citation type="submission" date="2014-03" db="EMBL/GenBank/DDBJ databases">
        <authorList>
            <person name="Aksoy S."/>
            <person name="Warren W."/>
            <person name="Wilson R.K."/>
        </authorList>
    </citation>
    <scope>NUCLEOTIDE SEQUENCE [LARGE SCALE GENOMIC DNA]</scope>
    <source>
        <strain evidence="3">IAEA</strain>
    </source>
</reference>
<dbReference type="GO" id="GO:0006749">
    <property type="term" value="P:glutathione metabolic process"/>
    <property type="evidence" value="ECO:0007669"/>
    <property type="project" value="TreeGrafter"/>
</dbReference>
<dbReference type="EnsemblMetazoa" id="GBRI005112-RA">
    <property type="protein sequence ID" value="GBRI005112-PA"/>
    <property type="gene ID" value="GBRI005112"/>
</dbReference>
<dbReference type="PANTHER" id="PTHR11365">
    <property type="entry name" value="5-OXOPROLINASE RELATED"/>
    <property type="match status" value="1"/>
</dbReference>
<dbReference type="AlphaFoldDB" id="A0A1A9W3I9"/>
<dbReference type="Pfam" id="PF05378">
    <property type="entry name" value="Hydant_A_N"/>
    <property type="match status" value="1"/>
</dbReference>
<dbReference type="InterPro" id="IPR045079">
    <property type="entry name" value="Oxoprolinase-like"/>
</dbReference>
<dbReference type="Proteomes" id="UP000091820">
    <property type="component" value="Unassembled WGS sequence"/>
</dbReference>
<organism evidence="2 3">
    <name type="scientific">Glossina brevipalpis</name>
    <dbReference type="NCBI Taxonomy" id="37001"/>
    <lineage>
        <taxon>Eukaryota</taxon>
        <taxon>Metazoa</taxon>
        <taxon>Ecdysozoa</taxon>
        <taxon>Arthropoda</taxon>
        <taxon>Hexapoda</taxon>
        <taxon>Insecta</taxon>
        <taxon>Pterygota</taxon>
        <taxon>Neoptera</taxon>
        <taxon>Endopterygota</taxon>
        <taxon>Diptera</taxon>
        <taxon>Brachycera</taxon>
        <taxon>Muscomorpha</taxon>
        <taxon>Hippoboscoidea</taxon>
        <taxon>Glossinidae</taxon>
        <taxon>Glossina</taxon>
    </lineage>
</organism>
<dbReference type="VEuPathDB" id="VectorBase:GBRI005112"/>
<protein>
    <submittedName>
        <fullName evidence="2">Hydant_A_N domain-containing protein</fullName>
    </submittedName>
</protein>